<name>A0AB74VD73_CLOBE</name>
<reference evidence="1" key="1">
    <citation type="submission" date="2021-04" db="EMBL/GenBank/DDBJ databases">
        <title>Complete genome sequence of the type strain Clostridium beijerinckii NRRL B-598.</title>
        <authorList>
            <person name="Sedlar K."/>
            <person name="Branska B."/>
            <person name="Bezdicek M."/>
            <person name="Nykrynova M."/>
            <person name="Lengerova M."/>
            <person name="Skutkova H."/>
            <person name="Patakova P."/>
        </authorList>
    </citation>
    <scope>NUCLEOTIDE SEQUENCE</scope>
    <source>
        <strain evidence="1">DSM 791</strain>
    </source>
</reference>
<dbReference type="RefSeq" id="WP_077868631.1">
    <property type="nucleotide sequence ID" value="NZ_BKAK01000058.1"/>
</dbReference>
<evidence type="ECO:0000313" key="1">
    <source>
        <dbReference type="EMBL" id="QUN34421.1"/>
    </source>
</evidence>
<sequence>MTDDEYELTAICYIRRYLNKDDITDEEIKTKYSIVVKRIVMKLKEIDDLPVGVLSTKSNDVSTTYMENNNNVMTKDITMLLPVPYIRLF</sequence>
<dbReference type="Proteomes" id="UP000679373">
    <property type="component" value="Chromosome"/>
</dbReference>
<keyword evidence="2" id="KW-1185">Reference proteome</keyword>
<organism evidence="1 2">
    <name type="scientific">Clostridium beijerinckii</name>
    <name type="common">Clostridium MP</name>
    <dbReference type="NCBI Taxonomy" id="1520"/>
    <lineage>
        <taxon>Bacteria</taxon>
        <taxon>Bacillati</taxon>
        <taxon>Bacillota</taxon>
        <taxon>Clostridia</taxon>
        <taxon>Eubacteriales</taxon>
        <taxon>Clostridiaceae</taxon>
        <taxon>Clostridium</taxon>
    </lineage>
</organism>
<dbReference type="GeneID" id="66347103"/>
<evidence type="ECO:0008006" key="3">
    <source>
        <dbReference type="Google" id="ProtNLM"/>
    </source>
</evidence>
<protein>
    <recommendedName>
        <fullName evidence="3">Phage gp6-like head-tail connector protein</fullName>
    </recommendedName>
</protein>
<proteinExistence type="predicted"/>
<dbReference type="AlphaFoldDB" id="A0AB74VD73"/>
<dbReference type="EMBL" id="CP073653">
    <property type="protein sequence ID" value="QUN34421.1"/>
    <property type="molecule type" value="Genomic_DNA"/>
</dbReference>
<gene>
    <name evidence="1" type="ORF">KEC93_21230</name>
</gene>
<evidence type="ECO:0000313" key="2">
    <source>
        <dbReference type="Proteomes" id="UP000679373"/>
    </source>
</evidence>
<accession>A0AB74VD73</accession>